<dbReference type="Proteomes" id="UP001263371">
    <property type="component" value="Unassembled WGS sequence"/>
</dbReference>
<accession>A0ABU3T3M1</accession>
<gene>
    <name evidence="4" type="ORF">RWH45_01830</name>
</gene>
<evidence type="ECO:0000259" key="3">
    <source>
        <dbReference type="Pfam" id="PF04536"/>
    </source>
</evidence>
<organism evidence="4 5">
    <name type="scientific">Microbacterium galbum</name>
    <dbReference type="NCBI Taxonomy" id="3075994"/>
    <lineage>
        <taxon>Bacteria</taxon>
        <taxon>Bacillati</taxon>
        <taxon>Actinomycetota</taxon>
        <taxon>Actinomycetes</taxon>
        <taxon>Micrococcales</taxon>
        <taxon>Microbacteriaceae</taxon>
        <taxon>Microbacterium</taxon>
    </lineage>
</organism>
<evidence type="ECO:0000313" key="4">
    <source>
        <dbReference type="EMBL" id="MDU0365933.1"/>
    </source>
</evidence>
<proteinExistence type="predicted"/>
<dbReference type="Gene3D" id="3.10.310.50">
    <property type="match status" value="1"/>
</dbReference>
<keyword evidence="2" id="KW-0812">Transmembrane</keyword>
<evidence type="ECO:0000256" key="2">
    <source>
        <dbReference type="SAM" id="Phobius"/>
    </source>
</evidence>
<sequence>MRVPKVVRAVAVAFLTLVAILGVPLAAVAVPPPSLGSSYVVDRIDALTDAQEAEVQSRLVALSEQTDLDLWVVFVDAFTDPADAQDWANDTANQNKLGPHQYVLAIAIDGDTFSFYLSGDVDDGELSAAQLTSIEQERIQPALEAGDDAGAAIAAADGIRTAHAQAGGNMPVPPPTPATDSGPALGPIILVAVLLLAIAGVLLWLFLRKHRSAATATPPAESVDDLARRAGSALVATDDAVKTSEQELGFARAQFGDEAAAPFADTLAQAKADLDRAFALQQQLDDDTPETPDQRRAGYAEILRLCQSADEALDARVAAFDELRALEADAPAALQTARTRREAVASALAAAELELQRLRARFADDALSPVADNPAQARSRLDLAAAQETEADAALSAGRAGEAAVAIRAAQAAVAQADTLEKAITTLGTALDDAARRAGALVAEIEGDLVAAEALPDPDGRVAAAAASTRSQLDAARALFSAERPSPLRAVDGLQQANATIDGVLDAARDAAERRRRAEGQLDTVLAQTRAQVSATEDFIAARRGAVGPTARTRLAEAGAALVQAEQLRASDPASALTTAQRAAQKAGEAASLAQNDVGSFGGSGGGGDLMGAILGGIAINALSGGGRRRGGFGGGGLGTLGGLGGLSGLGGGGFSGGRSRSGGGGFGGGFSGGGRSRSGGGRGFSSGGGRGRAGGGGGRRR</sequence>
<feature type="transmembrane region" description="Helical" evidence="2">
    <location>
        <begin position="184"/>
        <end position="207"/>
    </location>
</feature>
<feature type="region of interest" description="Disordered" evidence="1">
    <location>
        <begin position="655"/>
        <end position="702"/>
    </location>
</feature>
<dbReference type="Pfam" id="PF04536">
    <property type="entry name" value="TPM_phosphatase"/>
    <property type="match status" value="1"/>
</dbReference>
<evidence type="ECO:0000313" key="5">
    <source>
        <dbReference type="Proteomes" id="UP001263371"/>
    </source>
</evidence>
<evidence type="ECO:0000256" key="1">
    <source>
        <dbReference type="SAM" id="MobiDB-lite"/>
    </source>
</evidence>
<feature type="domain" description="TPM" evidence="3">
    <location>
        <begin position="40"/>
        <end position="161"/>
    </location>
</feature>
<keyword evidence="2" id="KW-0472">Membrane</keyword>
<comment type="caution">
    <text evidence="4">The sequence shown here is derived from an EMBL/GenBank/DDBJ whole genome shotgun (WGS) entry which is preliminary data.</text>
</comment>
<dbReference type="EMBL" id="JAWDIS010000001">
    <property type="protein sequence ID" value="MDU0365933.1"/>
    <property type="molecule type" value="Genomic_DNA"/>
</dbReference>
<name>A0ABU3T3M1_9MICO</name>
<protein>
    <submittedName>
        <fullName evidence="4">TPM domain-containing protein</fullName>
    </submittedName>
</protein>
<keyword evidence="2" id="KW-1133">Transmembrane helix</keyword>
<dbReference type="RefSeq" id="WP_315993220.1">
    <property type="nucleotide sequence ID" value="NZ_JAWDIS010000001.1"/>
</dbReference>
<dbReference type="InterPro" id="IPR007621">
    <property type="entry name" value="TPM_dom"/>
</dbReference>
<keyword evidence="5" id="KW-1185">Reference proteome</keyword>
<reference evidence="4 5" key="1">
    <citation type="submission" date="2023-09" db="EMBL/GenBank/DDBJ databases">
        <title>Microbacterium fusihabitans sp. nov., Microbacterium phycihabitans sp. nov., and Microbacterium cervinum sp. nov., isolated from dried seaweeds of beach.</title>
        <authorList>
            <person name="Lee S.D."/>
        </authorList>
    </citation>
    <scope>NUCLEOTIDE SEQUENCE [LARGE SCALE GENOMIC DNA]</scope>
    <source>
        <strain evidence="4 5">KSW4-17</strain>
    </source>
</reference>